<dbReference type="InterPro" id="IPR011051">
    <property type="entry name" value="RmlC_Cupin_sf"/>
</dbReference>
<organism evidence="2 3">
    <name type="scientific">Paenibacillus tianjinensis</name>
    <dbReference type="NCBI Taxonomy" id="2810347"/>
    <lineage>
        <taxon>Bacteria</taxon>
        <taxon>Bacillati</taxon>
        <taxon>Bacillota</taxon>
        <taxon>Bacilli</taxon>
        <taxon>Bacillales</taxon>
        <taxon>Paenibacillaceae</taxon>
        <taxon>Paenibacillus</taxon>
    </lineage>
</organism>
<evidence type="ECO:0000259" key="1">
    <source>
        <dbReference type="Pfam" id="PF07883"/>
    </source>
</evidence>
<evidence type="ECO:0000313" key="3">
    <source>
        <dbReference type="Proteomes" id="UP000663452"/>
    </source>
</evidence>
<dbReference type="InterPro" id="IPR013096">
    <property type="entry name" value="Cupin_2"/>
</dbReference>
<dbReference type="SUPFAM" id="SSF51182">
    <property type="entry name" value="RmlC-like cupins"/>
    <property type="match status" value="1"/>
</dbReference>
<reference evidence="2 3" key="1">
    <citation type="submission" date="2021-02" db="EMBL/GenBank/DDBJ databases">
        <title>Paenibacillus tianjinensis sp. nov.</title>
        <authorList>
            <person name="Liu H."/>
        </authorList>
    </citation>
    <scope>NUCLEOTIDE SEQUENCE [LARGE SCALE GENOMIC DNA]</scope>
    <source>
        <strain evidence="2 3">TB2019</strain>
    </source>
</reference>
<dbReference type="Gene3D" id="2.60.120.10">
    <property type="entry name" value="Jelly Rolls"/>
    <property type="match status" value="1"/>
</dbReference>
<protein>
    <submittedName>
        <fullName evidence="2">Cupin domain-containing protein</fullName>
    </submittedName>
</protein>
<dbReference type="EMBL" id="CP070969">
    <property type="protein sequence ID" value="QSF47179.1"/>
    <property type="molecule type" value="Genomic_DNA"/>
</dbReference>
<accession>A0ABX7LJL7</accession>
<sequence length="112" mass="12411">MSGITSGTVFYLDQMIGVKPNRIASRTLDFSEVADDRAGAAEWVLYAMDQGETISSETSPESKLIYVLEGELHMLVDDKPCHLPQGASVCVKRNTWHEFAAQSSCKFLQIKI</sequence>
<dbReference type="InterPro" id="IPR014710">
    <property type="entry name" value="RmlC-like_jellyroll"/>
</dbReference>
<dbReference type="Pfam" id="PF07883">
    <property type="entry name" value="Cupin_2"/>
    <property type="match status" value="1"/>
</dbReference>
<gene>
    <name evidence="2" type="ORF">JRJ22_11775</name>
</gene>
<feature type="domain" description="Cupin type-2" evidence="1">
    <location>
        <begin position="45"/>
        <end position="108"/>
    </location>
</feature>
<proteinExistence type="predicted"/>
<keyword evidence="3" id="KW-1185">Reference proteome</keyword>
<name>A0ABX7LJL7_9BACL</name>
<dbReference type="Proteomes" id="UP000663452">
    <property type="component" value="Chromosome"/>
</dbReference>
<evidence type="ECO:0000313" key="2">
    <source>
        <dbReference type="EMBL" id="QSF47179.1"/>
    </source>
</evidence>
<dbReference type="RefSeq" id="WP_206104614.1">
    <property type="nucleotide sequence ID" value="NZ_CP070969.1"/>
</dbReference>